<dbReference type="Proteomes" id="UP001189429">
    <property type="component" value="Unassembled WGS sequence"/>
</dbReference>
<protein>
    <submittedName>
        <fullName evidence="2">Uncharacterized protein</fullName>
    </submittedName>
</protein>
<feature type="region of interest" description="Disordered" evidence="1">
    <location>
        <begin position="65"/>
        <end position="110"/>
    </location>
</feature>
<name>A0ABN9PNF8_9DINO</name>
<evidence type="ECO:0000313" key="2">
    <source>
        <dbReference type="EMBL" id="CAK0794604.1"/>
    </source>
</evidence>
<reference evidence="2" key="1">
    <citation type="submission" date="2023-10" db="EMBL/GenBank/DDBJ databases">
        <authorList>
            <person name="Chen Y."/>
            <person name="Shah S."/>
            <person name="Dougan E. K."/>
            <person name="Thang M."/>
            <person name="Chan C."/>
        </authorList>
    </citation>
    <scope>NUCLEOTIDE SEQUENCE [LARGE SCALE GENOMIC DNA]</scope>
</reference>
<feature type="compositionally biased region" description="Low complexity" evidence="1">
    <location>
        <begin position="65"/>
        <end position="80"/>
    </location>
</feature>
<proteinExistence type="predicted"/>
<gene>
    <name evidence="2" type="ORF">PCOR1329_LOCUS4523</name>
</gene>
<feature type="compositionally biased region" description="Basic residues" evidence="1">
    <location>
        <begin position="223"/>
        <end position="237"/>
    </location>
</feature>
<keyword evidence="3" id="KW-1185">Reference proteome</keyword>
<comment type="caution">
    <text evidence="2">The sequence shown here is derived from an EMBL/GenBank/DDBJ whole genome shotgun (WGS) entry which is preliminary data.</text>
</comment>
<feature type="compositionally biased region" description="Basic residues" evidence="1">
    <location>
        <begin position="275"/>
        <end position="284"/>
    </location>
</feature>
<organism evidence="2 3">
    <name type="scientific">Prorocentrum cordatum</name>
    <dbReference type="NCBI Taxonomy" id="2364126"/>
    <lineage>
        <taxon>Eukaryota</taxon>
        <taxon>Sar</taxon>
        <taxon>Alveolata</taxon>
        <taxon>Dinophyceae</taxon>
        <taxon>Prorocentrales</taxon>
        <taxon>Prorocentraceae</taxon>
        <taxon>Prorocentrum</taxon>
    </lineage>
</organism>
<evidence type="ECO:0000256" key="1">
    <source>
        <dbReference type="SAM" id="MobiDB-lite"/>
    </source>
</evidence>
<feature type="region of interest" description="Disordered" evidence="1">
    <location>
        <begin position="209"/>
        <end position="326"/>
    </location>
</feature>
<dbReference type="EMBL" id="CAUYUJ010001170">
    <property type="protein sequence ID" value="CAK0794604.1"/>
    <property type="molecule type" value="Genomic_DNA"/>
</dbReference>
<accession>A0ABN9PNF8</accession>
<feature type="region of interest" description="Disordered" evidence="1">
    <location>
        <begin position="380"/>
        <end position="409"/>
    </location>
</feature>
<evidence type="ECO:0000313" key="3">
    <source>
        <dbReference type="Proteomes" id="UP001189429"/>
    </source>
</evidence>
<sequence length="409" mass="43382">MGTQRWVFRQRAGKLWGKGGVAPHDSCCIAEANGRKRHSPSSIHFWACRVPIEAALRWIHHVSPSGAGRPRAARAQQMGLGPPPPRSGPRDGRRPPLGSQARLADRCPGGSSRGVEFGIGAGRLVVEDVAFLFPLSPRGWSSRAAEASCHVRVPPARLRAITTGRERLLAHSVSCCCSTASSCTPRGMALPAVCLASLGRVHWNGRPSDGECGLASPPLQNLPRRRATRPPGGRRLRGPGPRRLQKGGQGPGRDKHALPANSKFVRPEGPAGPRGRCRARRPRGSVRWSARGAAPRGPPRRSDEGLSPALPRLSGGAGGSMPRRGGPVAAARAPLLWGLRAPHAWAARGGGAALEARRLPLRWRNGESTGPTDPVVHGCPEHSRGSTAHSAAPTVNFRRCPCPKTHGPK</sequence>